<feature type="domain" description="RDD" evidence="7">
    <location>
        <begin position="159"/>
        <end position="265"/>
    </location>
</feature>
<evidence type="ECO:0000256" key="1">
    <source>
        <dbReference type="ARBA" id="ARBA00004141"/>
    </source>
</evidence>
<evidence type="ECO:0000256" key="4">
    <source>
        <dbReference type="ARBA" id="ARBA00023136"/>
    </source>
</evidence>
<feature type="transmembrane region" description="Helical" evidence="5">
    <location>
        <begin position="119"/>
        <end position="143"/>
    </location>
</feature>
<evidence type="ECO:0000256" key="2">
    <source>
        <dbReference type="ARBA" id="ARBA00022692"/>
    </source>
</evidence>
<dbReference type="GO" id="GO:0016020">
    <property type="term" value="C:membrane"/>
    <property type="evidence" value="ECO:0007669"/>
    <property type="project" value="UniProtKB-SubCell"/>
</dbReference>
<protein>
    <submittedName>
        <fullName evidence="8">VanZ family protein</fullName>
    </submittedName>
</protein>
<sequence length="384" mass="43365">YFMVILPLPADRTILIPSAQHPQLHPLSFLDSFTMADLRSLASFSGVIAFLRRPDVYTVYFNVLLTVPFGLYMRYLFHRKWWQTLIVGFCLSLFFEISQLSGLFGIYEYPYRLFDVDDLITNTTGAMLGFWVSIPLCHFLPDLREVDERSIVRGSVHTSFTRRLIAFAIDLVVTAAVLWAWRTFIAGGSTWRYDTLAGLLVSTGAAFMLIPCITRGQTIGHMVLRLRVVRPDGDSATCLSYIARYGLLFWVFLLLPVWVSALYPTQGITVRMWVDEYAVGADTVEAILSSVYITWFVTIALRAVISAFKHPFVMLNGVMTDTRVMSEAQVERLRAARNAQSLADELAENDLGASSVDDAFDTSFDSVYSDELDAEIDEVRAEDE</sequence>
<feature type="non-terminal residue" evidence="8">
    <location>
        <position position="1"/>
    </location>
</feature>
<proteinExistence type="predicted"/>
<feature type="transmembrane region" description="Helical" evidence="5">
    <location>
        <begin position="196"/>
        <end position="214"/>
    </location>
</feature>
<reference evidence="8" key="2">
    <citation type="submission" date="2021-09" db="EMBL/GenBank/DDBJ databases">
        <authorList>
            <person name="Gilroy R."/>
        </authorList>
    </citation>
    <scope>NUCLEOTIDE SEQUENCE</scope>
    <source>
        <strain evidence="8">ChiHjej13B12-9602</strain>
    </source>
</reference>
<evidence type="ECO:0000313" key="9">
    <source>
        <dbReference type="Proteomes" id="UP000753256"/>
    </source>
</evidence>
<dbReference type="InterPro" id="IPR010432">
    <property type="entry name" value="RDD"/>
</dbReference>
<comment type="caution">
    <text evidence="8">The sequence shown here is derived from an EMBL/GenBank/DDBJ whole genome shotgun (WGS) entry which is preliminary data.</text>
</comment>
<reference evidence="8" key="1">
    <citation type="journal article" date="2021" name="PeerJ">
        <title>Extensive microbial diversity within the chicken gut microbiome revealed by metagenomics and culture.</title>
        <authorList>
            <person name="Gilroy R."/>
            <person name="Ravi A."/>
            <person name="Getino M."/>
            <person name="Pursley I."/>
            <person name="Horton D.L."/>
            <person name="Alikhan N.F."/>
            <person name="Baker D."/>
            <person name="Gharbi K."/>
            <person name="Hall N."/>
            <person name="Watson M."/>
            <person name="Adriaenssens E.M."/>
            <person name="Foster-Nyarko E."/>
            <person name="Jarju S."/>
            <person name="Secka A."/>
            <person name="Antonio M."/>
            <person name="Oren A."/>
            <person name="Chaudhuri R.R."/>
            <person name="La Ragione R."/>
            <person name="Hildebrand F."/>
            <person name="Pallen M.J."/>
        </authorList>
    </citation>
    <scope>NUCLEOTIDE SEQUENCE</scope>
    <source>
        <strain evidence="8">ChiHjej13B12-9602</strain>
    </source>
</reference>
<dbReference type="PANTHER" id="PTHR36834:SF1">
    <property type="entry name" value="INTEGRAL MEMBRANE PROTEIN"/>
    <property type="match status" value="1"/>
</dbReference>
<evidence type="ECO:0000256" key="5">
    <source>
        <dbReference type="SAM" id="Phobius"/>
    </source>
</evidence>
<keyword evidence="4 5" id="KW-0472">Membrane</keyword>
<dbReference type="RefSeq" id="WP_273189430.1">
    <property type="nucleotide sequence ID" value="NZ_DYUZ01000015.1"/>
</dbReference>
<feature type="transmembrane region" description="Helical" evidence="5">
    <location>
        <begin position="286"/>
        <end position="305"/>
    </location>
</feature>
<feature type="transmembrane region" description="Helical" evidence="5">
    <location>
        <begin position="164"/>
        <end position="184"/>
    </location>
</feature>
<organism evidence="8 9">
    <name type="scientific">Enorma phocaeensis</name>
    <dbReference type="NCBI Taxonomy" id="1871019"/>
    <lineage>
        <taxon>Bacteria</taxon>
        <taxon>Bacillati</taxon>
        <taxon>Actinomycetota</taxon>
        <taxon>Coriobacteriia</taxon>
        <taxon>Coriobacteriales</taxon>
        <taxon>Coriobacteriaceae</taxon>
        <taxon>Enorma</taxon>
    </lineage>
</organism>
<accession>A0A921IU86</accession>
<dbReference type="Pfam" id="PF06271">
    <property type="entry name" value="RDD"/>
    <property type="match status" value="1"/>
</dbReference>
<evidence type="ECO:0000259" key="6">
    <source>
        <dbReference type="Pfam" id="PF04892"/>
    </source>
</evidence>
<dbReference type="InterPro" id="IPR006976">
    <property type="entry name" value="VanZ-like"/>
</dbReference>
<dbReference type="InterPro" id="IPR053150">
    <property type="entry name" value="Teicoplanin_resist-assoc"/>
</dbReference>
<dbReference type="Pfam" id="PF04892">
    <property type="entry name" value="VanZ"/>
    <property type="match status" value="1"/>
</dbReference>
<feature type="domain" description="VanZ-like" evidence="6">
    <location>
        <begin position="3"/>
        <end position="133"/>
    </location>
</feature>
<keyword evidence="2 5" id="KW-0812">Transmembrane</keyword>
<evidence type="ECO:0000259" key="7">
    <source>
        <dbReference type="Pfam" id="PF06271"/>
    </source>
</evidence>
<gene>
    <name evidence="8" type="ORF">K8V70_03700</name>
</gene>
<dbReference type="EMBL" id="DYUZ01000015">
    <property type="protein sequence ID" value="HJG36955.1"/>
    <property type="molecule type" value="Genomic_DNA"/>
</dbReference>
<name>A0A921IU86_9ACTN</name>
<feature type="transmembrane region" description="Helical" evidence="5">
    <location>
        <begin position="247"/>
        <end position="266"/>
    </location>
</feature>
<dbReference type="AlphaFoldDB" id="A0A921IU86"/>
<keyword evidence="3 5" id="KW-1133">Transmembrane helix</keyword>
<dbReference type="Proteomes" id="UP000753256">
    <property type="component" value="Unassembled WGS sequence"/>
</dbReference>
<evidence type="ECO:0000256" key="3">
    <source>
        <dbReference type="ARBA" id="ARBA00022989"/>
    </source>
</evidence>
<evidence type="ECO:0000313" key="8">
    <source>
        <dbReference type="EMBL" id="HJG36955.1"/>
    </source>
</evidence>
<comment type="subcellular location">
    <subcellularLocation>
        <location evidence="1">Membrane</location>
        <topology evidence="1">Multi-pass membrane protein</topology>
    </subcellularLocation>
</comment>
<feature type="transmembrane region" description="Helical" evidence="5">
    <location>
        <begin position="59"/>
        <end position="77"/>
    </location>
</feature>
<feature type="transmembrane region" description="Helical" evidence="5">
    <location>
        <begin position="84"/>
        <end position="107"/>
    </location>
</feature>
<dbReference type="PANTHER" id="PTHR36834">
    <property type="entry name" value="MEMBRANE PROTEIN-RELATED"/>
    <property type="match status" value="1"/>
</dbReference>